<dbReference type="KEGG" id="bpx:BUPH_02943"/>
<feature type="region of interest" description="Disordered" evidence="1">
    <location>
        <begin position="54"/>
        <end position="77"/>
    </location>
</feature>
<gene>
    <name evidence="2" type="ORF">BUPH_02943</name>
</gene>
<feature type="region of interest" description="Disordered" evidence="1">
    <location>
        <begin position="12"/>
        <end position="34"/>
    </location>
</feature>
<dbReference type="EMBL" id="CP003863">
    <property type="protein sequence ID" value="AFT86519.1"/>
    <property type="molecule type" value="Genomic_DNA"/>
</dbReference>
<evidence type="ECO:0000313" key="2">
    <source>
        <dbReference type="EMBL" id="AFT86519.1"/>
    </source>
</evidence>
<dbReference type="HOGENOM" id="CLU_2631390_0_0_4"/>
<dbReference type="PATRIC" id="fig|1229205.11.peg.2751"/>
<sequence length="77" mass="8344">MWAGATLLRLSPVPFDVGPLSRRRDGSSRNSRGVRLKSWSAKSVRFPALALSRSGSKGISHPRCTDLQPQCTAGPPR</sequence>
<evidence type="ECO:0000256" key="1">
    <source>
        <dbReference type="SAM" id="MobiDB-lite"/>
    </source>
</evidence>
<accession>K0DSZ8</accession>
<dbReference type="Proteomes" id="UP000010105">
    <property type="component" value="Chromosome 1"/>
</dbReference>
<name>K0DSZ8_9BURK</name>
<protein>
    <submittedName>
        <fullName evidence="2">Uncharacterized protein</fullName>
    </submittedName>
</protein>
<dbReference type="AlphaFoldDB" id="K0DSZ8"/>
<evidence type="ECO:0000313" key="3">
    <source>
        <dbReference type="Proteomes" id="UP000010105"/>
    </source>
</evidence>
<organism evidence="2 3">
    <name type="scientific">Paraburkholderia phenoliruptrix BR3459a</name>
    <dbReference type="NCBI Taxonomy" id="1229205"/>
    <lineage>
        <taxon>Bacteria</taxon>
        <taxon>Pseudomonadati</taxon>
        <taxon>Pseudomonadota</taxon>
        <taxon>Betaproteobacteria</taxon>
        <taxon>Burkholderiales</taxon>
        <taxon>Burkholderiaceae</taxon>
        <taxon>Paraburkholderia</taxon>
    </lineage>
</organism>
<proteinExistence type="predicted"/>
<reference evidence="2 3" key="1">
    <citation type="journal article" date="2012" name="J. Bacteriol.">
        <title>Complete Genome Sequence of Burkholderia phenoliruptrix BR3459a (CLA1), a Heat-Tolerant, Nitrogen-Fixing Symbiont of Mimosa flocculosa.</title>
        <authorList>
            <person name="de Oliveira Cunha C."/>
            <person name="Goda Zuleta L.F."/>
            <person name="Paula de Almeida L.G."/>
            <person name="Prioli Ciapina L."/>
            <person name="Lustrino Borges W."/>
            <person name="Pitard R.M."/>
            <person name="Baldani J.I."/>
            <person name="Straliotto R."/>
            <person name="de Faria S.M."/>
            <person name="Hungria M."/>
            <person name="Sousa Cavada B."/>
            <person name="Mercante F.M."/>
            <person name="Ribeiro de Vasconcelos A.T."/>
        </authorList>
    </citation>
    <scope>NUCLEOTIDE SEQUENCE [LARGE SCALE GENOMIC DNA]</scope>
    <source>
        <strain evidence="2 3">BR3459a</strain>
    </source>
</reference>